<feature type="non-terminal residue" evidence="2">
    <location>
        <position position="22"/>
    </location>
</feature>
<dbReference type="EMBL" id="AWWV01007790">
    <property type="protein sequence ID" value="OMO94718.1"/>
    <property type="molecule type" value="Genomic_DNA"/>
</dbReference>
<evidence type="ECO:0000313" key="2">
    <source>
        <dbReference type="EMBL" id="OMO94718.1"/>
    </source>
</evidence>
<keyword evidence="3" id="KW-1185">Reference proteome</keyword>
<dbReference type="Proteomes" id="UP000188268">
    <property type="component" value="Unassembled WGS sequence"/>
</dbReference>
<gene>
    <name evidence="2" type="ORF">CCACVL1_05866</name>
</gene>
<dbReference type="AlphaFoldDB" id="A0A1R3JIN2"/>
<reference evidence="2 3" key="1">
    <citation type="submission" date="2013-09" db="EMBL/GenBank/DDBJ databases">
        <title>Corchorus capsularis genome sequencing.</title>
        <authorList>
            <person name="Alam M."/>
            <person name="Haque M.S."/>
            <person name="Islam M.S."/>
            <person name="Emdad E.M."/>
            <person name="Islam M.M."/>
            <person name="Ahmed B."/>
            <person name="Halim A."/>
            <person name="Hossen Q.M.M."/>
            <person name="Hossain M.Z."/>
            <person name="Ahmed R."/>
            <person name="Khan M.M."/>
            <person name="Islam R."/>
            <person name="Rashid M.M."/>
            <person name="Khan S.A."/>
            <person name="Rahman M.S."/>
            <person name="Alam M."/>
        </authorList>
    </citation>
    <scope>NUCLEOTIDE SEQUENCE [LARGE SCALE GENOMIC DNA]</scope>
    <source>
        <strain evidence="3">cv. CVL-1</strain>
        <tissue evidence="2">Whole seedling</tissue>
    </source>
</reference>
<sequence>MAVLESEAAGDWATGHNSIKSK</sequence>
<name>A0A1R3JIN2_COCAP</name>
<comment type="caution">
    <text evidence="2">The sequence shown here is derived from an EMBL/GenBank/DDBJ whole genome shotgun (WGS) entry which is preliminary data.</text>
</comment>
<accession>A0A1R3JIN2</accession>
<evidence type="ECO:0000313" key="3">
    <source>
        <dbReference type="Proteomes" id="UP000188268"/>
    </source>
</evidence>
<evidence type="ECO:0000256" key="1">
    <source>
        <dbReference type="SAM" id="MobiDB-lite"/>
    </source>
</evidence>
<organism evidence="2 3">
    <name type="scientific">Corchorus capsularis</name>
    <name type="common">Jute</name>
    <dbReference type="NCBI Taxonomy" id="210143"/>
    <lineage>
        <taxon>Eukaryota</taxon>
        <taxon>Viridiplantae</taxon>
        <taxon>Streptophyta</taxon>
        <taxon>Embryophyta</taxon>
        <taxon>Tracheophyta</taxon>
        <taxon>Spermatophyta</taxon>
        <taxon>Magnoliopsida</taxon>
        <taxon>eudicotyledons</taxon>
        <taxon>Gunneridae</taxon>
        <taxon>Pentapetalae</taxon>
        <taxon>rosids</taxon>
        <taxon>malvids</taxon>
        <taxon>Malvales</taxon>
        <taxon>Malvaceae</taxon>
        <taxon>Grewioideae</taxon>
        <taxon>Apeibeae</taxon>
        <taxon>Corchorus</taxon>
    </lineage>
</organism>
<proteinExistence type="predicted"/>
<dbReference type="Gramene" id="OMO94718">
    <property type="protein sequence ID" value="OMO94718"/>
    <property type="gene ID" value="CCACVL1_05866"/>
</dbReference>
<protein>
    <submittedName>
        <fullName evidence="2">Uncharacterized protein</fullName>
    </submittedName>
</protein>
<feature type="region of interest" description="Disordered" evidence="1">
    <location>
        <begin position="1"/>
        <end position="22"/>
    </location>
</feature>